<comment type="caution">
    <text evidence="1">The sequence shown here is derived from an EMBL/GenBank/DDBJ whole genome shotgun (WGS) entry which is preliminary data.</text>
</comment>
<evidence type="ECO:0000313" key="2">
    <source>
        <dbReference type="Proteomes" id="UP001221898"/>
    </source>
</evidence>
<gene>
    <name evidence="1" type="ORF">AAFF_G00081430</name>
</gene>
<name>A0AAD7WXV5_9TELE</name>
<keyword evidence="2" id="KW-1185">Reference proteome</keyword>
<evidence type="ECO:0000313" key="1">
    <source>
        <dbReference type="EMBL" id="KAJ8413636.1"/>
    </source>
</evidence>
<protein>
    <submittedName>
        <fullName evidence="1">Uncharacterized protein</fullName>
    </submittedName>
</protein>
<dbReference type="AlphaFoldDB" id="A0AAD7WXV5"/>
<accession>A0AAD7WXV5</accession>
<organism evidence="1 2">
    <name type="scientific">Aldrovandia affinis</name>
    <dbReference type="NCBI Taxonomy" id="143900"/>
    <lineage>
        <taxon>Eukaryota</taxon>
        <taxon>Metazoa</taxon>
        <taxon>Chordata</taxon>
        <taxon>Craniata</taxon>
        <taxon>Vertebrata</taxon>
        <taxon>Euteleostomi</taxon>
        <taxon>Actinopterygii</taxon>
        <taxon>Neopterygii</taxon>
        <taxon>Teleostei</taxon>
        <taxon>Notacanthiformes</taxon>
        <taxon>Halosauridae</taxon>
        <taxon>Aldrovandia</taxon>
    </lineage>
</organism>
<proteinExistence type="predicted"/>
<dbReference type="EMBL" id="JAINUG010000015">
    <property type="protein sequence ID" value="KAJ8413636.1"/>
    <property type="molecule type" value="Genomic_DNA"/>
</dbReference>
<dbReference type="Proteomes" id="UP001221898">
    <property type="component" value="Unassembled WGS sequence"/>
</dbReference>
<reference evidence="1" key="1">
    <citation type="journal article" date="2023" name="Science">
        <title>Genome structures resolve the early diversification of teleost fishes.</title>
        <authorList>
            <person name="Parey E."/>
            <person name="Louis A."/>
            <person name="Montfort J."/>
            <person name="Bouchez O."/>
            <person name="Roques C."/>
            <person name="Iampietro C."/>
            <person name="Lluch J."/>
            <person name="Castinel A."/>
            <person name="Donnadieu C."/>
            <person name="Desvignes T."/>
            <person name="Floi Bucao C."/>
            <person name="Jouanno E."/>
            <person name="Wen M."/>
            <person name="Mejri S."/>
            <person name="Dirks R."/>
            <person name="Jansen H."/>
            <person name="Henkel C."/>
            <person name="Chen W.J."/>
            <person name="Zahm M."/>
            <person name="Cabau C."/>
            <person name="Klopp C."/>
            <person name="Thompson A.W."/>
            <person name="Robinson-Rechavi M."/>
            <person name="Braasch I."/>
            <person name="Lecointre G."/>
            <person name="Bobe J."/>
            <person name="Postlethwait J.H."/>
            <person name="Berthelot C."/>
            <person name="Roest Crollius H."/>
            <person name="Guiguen Y."/>
        </authorList>
    </citation>
    <scope>NUCLEOTIDE SEQUENCE</scope>
    <source>
        <strain evidence="1">NC1722</strain>
    </source>
</reference>
<sequence>MVLPSEWTCGYTTAALTIYWRVSRQVPIVMLSEVKGNRMARIHINREADKGEKEGTRDNNTDHLREEYWQLIFTHLSPDSPLGSLKWISPADLLWAFVSRLFLLAPPSAGIEVSCGQHFSSLS</sequence>